<dbReference type="SUPFAM" id="SSF50090">
    <property type="entry name" value="Electron transport accessory proteins"/>
    <property type="match status" value="1"/>
</dbReference>
<dbReference type="Gene3D" id="1.10.472.20">
    <property type="entry name" value="Nitrile hydratase, beta subunit"/>
    <property type="match status" value="1"/>
</dbReference>
<feature type="domain" description="Nitrile hydratase beta subunit-like N-terminal" evidence="1">
    <location>
        <begin position="19"/>
        <end position="103"/>
    </location>
</feature>
<evidence type="ECO:0000259" key="1">
    <source>
        <dbReference type="Pfam" id="PF21006"/>
    </source>
</evidence>
<dbReference type="Proteomes" id="UP001597294">
    <property type="component" value="Unassembled WGS sequence"/>
</dbReference>
<reference evidence="3" key="1">
    <citation type="journal article" date="2019" name="Int. J. Syst. Evol. Microbiol.">
        <title>The Global Catalogue of Microorganisms (GCM) 10K type strain sequencing project: providing services to taxonomists for standard genome sequencing and annotation.</title>
        <authorList>
            <consortium name="The Broad Institute Genomics Platform"/>
            <consortium name="The Broad Institute Genome Sequencing Center for Infectious Disease"/>
            <person name="Wu L."/>
            <person name="Ma J."/>
        </authorList>
    </citation>
    <scope>NUCLEOTIDE SEQUENCE [LARGE SCALE GENOMIC DNA]</scope>
    <source>
        <strain evidence="3">CGMCC 4.7192</strain>
    </source>
</reference>
<protein>
    <submittedName>
        <fullName evidence="2">Nitrile hydratase accessory protein</fullName>
    </submittedName>
</protein>
<dbReference type="InterPro" id="IPR042262">
    <property type="entry name" value="CN_hydtase_beta_C"/>
</dbReference>
<name>A0ABW5BMV4_9PROT</name>
<evidence type="ECO:0000313" key="2">
    <source>
        <dbReference type="EMBL" id="MFD2206260.1"/>
    </source>
</evidence>
<keyword evidence="3" id="KW-1185">Reference proteome</keyword>
<dbReference type="InterPro" id="IPR023808">
    <property type="entry name" value="Nitrile_Hydratase_acc_put"/>
</dbReference>
<dbReference type="InterPro" id="IPR008990">
    <property type="entry name" value="Elect_transpt_acc-like_dom_sf"/>
</dbReference>
<dbReference type="InterPro" id="IPR049054">
    <property type="entry name" value="CN_hydtase_beta-like_N"/>
</dbReference>
<dbReference type="Pfam" id="PF21006">
    <property type="entry name" value="NHase_beta_N"/>
    <property type="match status" value="1"/>
</dbReference>
<gene>
    <name evidence="2" type="ORF">ACFSKO_11570</name>
</gene>
<dbReference type="RefSeq" id="WP_380251663.1">
    <property type="nucleotide sequence ID" value="NZ_JBHUII010000004.1"/>
</dbReference>
<accession>A0ABW5BMV4</accession>
<comment type="caution">
    <text evidence="2">The sequence shown here is derived from an EMBL/GenBank/DDBJ whole genome shotgun (WGS) entry which is preliminary data.</text>
</comment>
<organism evidence="2 3">
    <name type="scientific">Kiloniella antarctica</name>
    <dbReference type="NCBI Taxonomy" id="1550907"/>
    <lineage>
        <taxon>Bacteria</taxon>
        <taxon>Pseudomonadati</taxon>
        <taxon>Pseudomonadota</taxon>
        <taxon>Alphaproteobacteria</taxon>
        <taxon>Rhodospirillales</taxon>
        <taxon>Kiloniellaceae</taxon>
        <taxon>Kiloniella</taxon>
    </lineage>
</organism>
<proteinExistence type="predicted"/>
<evidence type="ECO:0000313" key="3">
    <source>
        <dbReference type="Proteomes" id="UP001597294"/>
    </source>
</evidence>
<sequence>MSDTTAHFCKNIPNLPSDKEGPVFAEPWQAQAFALAVRLCDEGHFTWAEWVETFSKQVKQAQAEGDPDLGDTYYNHWLNVLEKMVIDKSVVSSSDMKIRKEAWRQAYLRTPHGHPVEL</sequence>
<dbReference type="NCBIfam" id="TIGR03889">
    <property type="entry name" value="nitrile_acc"/>
    <property type="match status" value="1"/>
</dbReference>
<dbReference type="EMBL" id="JBHUII010000004">
    <property type="protein sequence ID" value="MFD2206260.1"/>
    <property type="molecule type" value="Genomic_DNA"/>
</dbReference>